<keyword evidence="3" id="KW-1185">Reference proteome</keyword>
<gene>
    <name evidence="2" type="ORF">LITE_LOCUS24549</name>
</gene>
<evidence type="ECO:0000313" key="2">
    <source>
        <dbReference type="EMBL" id="CAI0435072.1"/>
    </source>
</evidence>
<evidence type="ECO:0000313" key="3">
    <source>
        <dbReference type="Proteomes" id="UP001154282"/>
    </source>
</evidence>
<proteinExistence type="predicted"/>
<feature type="region of interest" description="Disordered" evidence="1">
    <location>
        <begin position="36"/>
        <end position="56"/>
    </location>
</feature>
<feature type="non-terminal residue" evidence="2">
    <location>
        <position position="1"/>
    </location>
</feature>
<dbReference type="EMBL" id="CAMGYJ010000006">
    <property type="protein sequence ID" value="CAI0435072.1"/>
    <property type="molecule type" value="Genomic_DNA"/>
</dbReference>
<sequence length="95" mass="10270">FYYLLPLPHFPLYSLAIWHITKQLAGASHRRFLLPPSPAAPIEDNPTSGGHDSSSPSLSLLQELDLSFSLYGGFFLRRGIGHGSSLGSAGFHCSS</sequence>
<dbReference type="AlphaFoldDB" id="A0AAV0LKL0"/>
<dbReference type="Proteomes" id="UP001154282">
    <property type="component" value="Unassembled WGS sequence"/>
</dbReference>
<accession>A0AAV0LKL0</accession>
<organism evidence="2 3">
    <name type="scientific">Linum tenue</name>
    <dbReference type="NCBI Taxonomy" id="586396"/>
    <lineage>
        <taxon>Eukaryota</taxon>
        <taxon>Viridiplantae</taxon>
        <taxon>Streptophyta</taxon>
        <taxon>Embryophyta</taxon>
        <taxon>Tracheophyta</taxon>
        <taxon>Spermatophyta</taxon>
        <taxon>Magnoliopsida</taxon>
        <taxon>eudicotyledons</taxon>
        <taxon>Gunneridae</taxon>
        <taxon>Pentapetalae</taxon>
        <taxon>rosids</taxon>
        <taxon>fabids</taxon>
        <taxon>Malpighiales</taxon>
        <taxon>Linaceae</taxon>
        <taxon>Linum</taxon>
    </lineage>
</organism>
<evidence type="ECO:0000256" key="1">
    <source>
        <dbReference type="SAM" id="MobiDB-lite"/>
    </source>
</evidence>
<protein>
    <submittedName>
        <fullName evidence="2">Uncharacterized protein</fullName>
    </submittedName>
</protein>
<name>A0AAV0LKL0_9ROSI</name>
<reference evidence="2" key="1">
    <citation type="submission" date="2022-08" db="EMBL/GenBank/DDBJ databases">
        <authorList>
            <person name="Gutierrez-Valencia J."/>
        </authorList>
    </citation>
    <scope>NUCLEOTIDE SEQUENCE</scope>
</reference>
<comment type="caution">
    <text evidence="2">The sequence shown here is derived from an EMBL/GenBank/DDBJ whole genome shotgun (WGS) entry which is preliminary data.</text>
</comment>